<dbReference type="Proteomes" id="UP001302120">
    <property type="component" value="Unassembled WGS sequence"/>
</dbReference>
<proteinExistence type="predicted"/>
<keyword evidence="2" id="KW-1185">Reference proteome</keyword>
<sequence length="83" mass="8911">MVNAGNKNLTACETAIAATGGNTATQCLGCVRPTLVEGLAEIGFSPEYPCDMPDTVMADEAGNPVQVVFLLERERMKPLLRWL</sequence>
<dbReference type="RefSeq" id="WP_323196193.1">
    <property type="nucleotide sequence ID" value="NZ_JAYGHG010000015.1"/>
</dbReference>
<evidence type="ECO:0000313" key="2">
    <source>
        <dbReference type="Proteomes" id="UP001302120"/>
    </source>
</evidence>
<comment type="caution">
    <text evidence="1">The sequence shown here is derived from an EMBL/GenBank/DDBJ whole genome shotgun (WGS) entry which is preliminary data.</text>
</comment>
<protein>
    <submittedName>
        <fullName evidence="1">Uncharacterized protein</fullName>
    </submittedName>
</protein>
<dbReference type="EMBL" id="JAYGHG010000015">
    <property type="protein sequence ID" value="MEA5581864.1"/>
    <property type="molecule type" value="Genomic_DNA"/>
</dbReference>
<evidence type="ECO:0000313" key="1">
    <source>
        <dbReference type="EMBL" id="MEA5581864.1"/>
    </source>
</evidence>
<accession>A0ABU5UEB0</accession>
<name>A0ABU5UEB0_9CYAN</name>
<reference evidence="1 2" key="1">
    <citation type="submission" date="2023-12" db="EMBL/GenBank/DDBJ databases">
        <title>Baltic Sea Cyanobacteria.</title>
        <authorList>
            <person name="Delbaje E."/>
            <person name="Fewer D.P."/>
            <person name="Shishido T.K."/>
        </authorList>
    </citation>
    <scope>NUCLEOTIDE SEQUENCE [LARGE SCALE GENOMIC DNA]</scope>
    <source>
        <strain evidence="1 2">UHCC-0300</strain>
    </source>
</reference>
<organism evidence="1 2">
    <name type="scientific">Nodularia harveyana UHCC-0300</name>
    <dbReference type="NCBI Taxonomy" id="2974287"/>
    <lineage>
        <taxon>Bacteria</taxon>
        <taxon>Bacillati</taxon>
        <taxon>Cyanobacteriota</taxon>
        <taxon>Cyanophyceae</taxon>
        <taxon>Nostocales</taxon>
        <taxon>Nodulariaceae</taxon>
        <taxon>Nodularia</taxon>
    </lineage>
</organism>
<gene>
    <name evidence="1" type="ORF">VB620_11000</name>
</gene>